<evidence type="ECO:0000313" key="1">
    <source>
        <dbReference type="EMBL" id="TEB39311.1"/>
    </source>
</evidence>
<evidence type="ECO:0008006" key="3">
    <source>
        <dbReference type="Google" id="ProtNLM"/>
    </source>
</evidence>
<name>A0A4Y7TZ75_COPMI</name>
<evidence type="ECO:0000313" key="2">
    <source>
        <dbReference type="Proteomes" id="UP000298030"/>
    </source>
</evidence>
<protein>
    <recommendedName>
        <fullName evidence="3">F-box domain-containing protein</fullName>
    </recommendedName>
</protein>
<dbReference type="EMBL" id="QPFP01000002">
    <property type="protein sequence ID" value="TEB39311.1"/>
    <property type="molecule type" value="Genomic_DNA"/>
</dbReference>
<keyword evidence="2" id="KW-1185">Reference proteome</keyword>
<sequence length="433" mass="48937">MPRTLLTGNDPEPRLKNAYKAYRRTCTPYITEWCPSTAFLRRSFHASSLNSKPEPSGSAAVTKLYTLFDLEWLKATRACRYWRAIAVDIPHLWAEPIFQTPALAELFLHRSKKAPMVVRTSSKTNWQPSFSDDKAWRNILCSALSQTSRLYCVELEVNPDDDHQKALSALLPNLSRFPASALEILVVKGTNAGITLPKDFLQAGAPILKHLEMKNYNYDLKLLSITQLTHLRINWGGSLSQRRPPVKPFLSCFRDRRYLQNLELGNALPGDCLLSTGNVTPLAFQSLILQDSAPAITSFICTISTIPAAARVHVAFNDFDPDRHDRPLSATTSSFDTFLLALNDCWRDAPGDRSRADDDAIEFHLFDFGPYNGVSRMELWFEHHGIPADLDVEFLTFNVDVEGLLRVLDEWLDISTVMTLFVEHCESFTDNNV</sequence>
<dbReference type="Proteomes" id="UP000298030">
    <property type="component" value="Unassembled WGS sequence"/>
</dbReference>
<organism evidence="1 2">
    <name type="scientific">Coprinellus micaceus</name>
    <name type="common">Glistening ink-cap mushroom</name>
    <name type="synonym">Coprinus micaceus</name>
    <dbReference type="NCBI Taxonomy" id="71717"/>
    <lineage>
        <taxon>Eukaryota</taxon>
        <taxon>Fungi</taxon>
        <taxon>Dikarya</taxon>
        <taxon>Basidiomycota</taxon>
        <taxon>Agaricomycotina</taxon>
        <taxon>Agaricomycetes</taxon>
        <taxon>Agaricomycetidae</taxon>
        <taxon>Agaricales</taxon>
        <taxon>Agaricineae</taxon>
        <taxon>Psathyrellaceae</taxon>
        <taxon>Coprinellus</taxon>
    </lineage>
</organism>
<accession>A0A4Y7TZ75</accession>
<proteinExistence type="predicted"/>
<comment type="caution">
    <text evidence="1">The sequence shown here is derived from an EMBL/GenBank/DDBJ whole genome shotgun (WGS) entry which is preliminary data.</text>
</comment>
<gene>
    <name evidence="1" type="ORF">FA13DRAFT_1785562</name>
</gene>
<reference evidence="1 2" key="1">
    <citation type="journal article" date="2019" name="Nat. Ecol. Evol.">
        <title>Megaphylogeny resolves global patterns of mushroom evolution.</title>
        <authorList>
            <person name="Varga T."/>
            <person name="Krizsan K."/>
            <person name="Foldi C."/>
            <person name="Dima B."/>
            <person name="Sanchez-Garcia M."/>
            <person name="Sanchez-Ramirez S."/>
            <person name="Szollosi G.J."/>
            <person name="Szarkandi J.G."/>
            <person name="Papp V."/>
            <person name="Albert L."/>
            <person name="Andreopoulos W."/>
            <person name="Angelini C."/>
            <person name="Antonin V."/>
            <person name="Barry K.W."/>
            <person name="Bougher N.L."/>
            <person name="Buchanan P."/>
            <person name="Buyck B."/>
            <person name="Bense V."/>
            <person name="Catcheside P."/>
            <person name="Chovatia M."/>
            <person name="Cooper J."/>
            <person name="Damon W."/>
            <person name="Desjardin D."/>
            <person name="Finy P."/>
            <person name="Geml J."/>
            <person name="Haridas S."/>
            <person name="Hughes K."/>
            <person name="Justo A."/>
            <person name="Karasinski D."/>
            <person name="Kautmanova I."/>
            <person name="Kiss B."/>
            <person name="Kocsube S."/>
            <person name="Kotiranta H."/>
            <person name="LaButti K.M."/>
            <person name="Lechner B.E."/>
            <person name="Liimatainen K."/>
            <person name="Lipzen A."/>
            <person name="Lukacs Z."/>
            <person name="Mihaltcheva S."/>
            <person name="Morgado L.N."/>
            <person name="Niskanen T."/>
            <person name="Noordeloos M.E."/>
            <person name="Ohm R.A."/>
            <person name="Ortiz-Santana B."/>
            <person name="Ovrebo C."/>
            <person name="Racz N."/>
            <person name="Riley R."/>
            <person name="Savchenko A."/>
            <person name="Shiryaev A."/>
            <person name="Soop K."/>
            <person name="Spirin V."/>
            <person name="Szebenyi C."/>
            <person name="Tomsovsky M."/>
            <person name="Tulloss R.E."/>
            <person name="Uehling J."/>
            <person name="Grigoriev I.V."/>
            <person name="Vagvolgyi C."/>
            <person name="Papp T."/>
            <person name="Martin F.M."/>
            <person name="Miettinen O."/>
            <person name="Hibbett D.S."/>
            <person name="Nagy L.G."/>
        </authorList>
    </citation>
    <scope>NUCLEOTIDE SEQUENCE [LARGE SCALE GENOMIC DNA]</scope>
    <source>
        <strain evidence="1 2">FP101781</strain>
    </source>
</reference>
<dbReference type="AlphaFoldDB" id="A0A4Y7TZ75"/>
<dbReference type="OrthoDB" id="2850673at2759"/>
<dbReference type="STRING" id="71717.A0A4Y7TZ75"/>